<protein>
    <submittedName>
        <fullName evidence="1">Uncharacterized protein</fullName>
    </submittedName>
</protein>
<accession>A0A7I7Q0B8</accession>
<evidence type="ECO:0000313" key="2">
    <source>
        <dbReference type="Proteomes" id="UP000467130"/>
    </source>
</evidence>
<dbReference type="EMBL" id="AP022587">
    <property type="protein sequence ID" value="BBY19805.1"/>
    <property type="molecule type" value="Genomic_DNA"/>
</dbReference>
<dbReference type="Proteomes" id="UP000467130">
    <property type="component" value="Chromosome"/>
</dbReference>
<dbReference type="AlphaFoldDB" id="A0A7I7Q0B8"/>
<gene>
    <name evidence="1" type="ORF">MSTO_00100</name>
</gene>
<organism evidence="1 2">
    <name type="scientific">Mycobacterium stomatepiae</name>
    <dbReference type="NCBI Taxonomy" id="470076"/>
    <lineage>
        <taxon>Bacteria</taxon>
        <taxon>Bacillati</taxon>
        <taxon>Actinomycetota</taxon>
        <taxon>Actinomycetes</taxon>
        <taxon>Mycobacteriales</taxon>
        <taxon>Mycobacteriaceae</taxon>
        <taxon>Mycobacterium</taxon>
        <taxon>Mycobacterium simiae complex</taxon>
    </lineage>
</organism>
<name>A0A7I7Q0B8_9MYCO</name>
<reference evidence="1 2" key="1">
    <citation type="journal article" date="2019" name="Emerg. Microbes Infect.">
        <title>Comprehensive subspecies identification of 175 nontuberculous mycobacteria species based on 7547 genomic profiles.</title>
        <authorList>
            <person name="Matsumoto Y."/>
            <person name="Kinjo T."/>
            <person name="Motooka D."/>
            <person name="Nabeya D."/>
            <person name="Jung N."/>
            <person name="Uechi K."/>
            <person name="Horii T."/>
            <person name="Iida T."/>
            <person name="Fujita J."/>
            <person name="Nakamura S."/>
        </authorList>
    </citation>
    <scope>NUCLEOTIDE SEQUENCE [LARGE SCALE GENOMIC DNA]</scope>
    <source>
        <strain evidence="1 2">JCM 17783</strain>
    </source>
</reference>
<keyword evidence="2" id="KW-1185">Reference proteome</keyword>
<proteinExistence type="predicted"/>
<dbReference type="KEGG" id="msto:MSTO_00100"/>
<sequence length="67" mass="7378">MLATDKGHQMTRIRPMTQADANEGARICYKAFNAIAARHNFPSDFRSVQQAHDLVAALQPHPDTSAS</sequence>
<evidence type="ECO:0000313" key="1">
    <source>
        <dbReference type="EMBL" id="BBY19805.1"/>
    </source>
</evidence>